<accession>A0ABQ7BKR4</accession>
<name>A0ABQ7BKR4_BRACR</name>
<dbReference type="Proteomes" id="UP000266723">
    <property type="component" value="Unassembled WGS sequence"/>
</dbReference>
<proteinExistence type="predicted"/>
<comment type="caution">
    <text evidence="1">The sequence shown here is derived from an EMBL/GenBank/DDBJ whole genome shotgun (WGS) entry which is preliminary data.</text>
</comment>
<evidence type="ECO:0000313" key="1">
    <source>
        <dbReference type="EMBL" id="KAF3532740.1"/>
    </source>
</evidence>
<reference evidence="1 2" key="1">
    <citation type="journal article" date="2020" name="BMC Genomics">
        <title>Intraspecific diversification of the crop wild relative Brassica cretica Lam. using demographic model selection.</title>
        <authorList>
            <person name="Kioukis A."/>
            <person name="Michalopoulou V.A."/>
            <person name="Briers L."/>
            <person name="Pirintsos S."/>
            <person name="Studholme D.J."/>
            <person name="Pavlidis P."/>
            <person name="Sarris P.F."/>
        </authorList>
    </citation>
    <scope>NUCLEOTIDE SEQUENCE [LARGE SCALE GENOMIC DNA]</scope>
    <source>
        <strain evidence="2">cv. PFS-1207/04</strain>
    </source>
</reference>
<evidence type="ECO:0000313" key="2">
    <source>
        <dbReference type="Proteomes" id="UP000266723"/>
    </source>
</evidence>
<protein>
    <submittedName>
        <fullName evidence="1">Uncharacterized protein</fullName>
    </submittedName>
</protein>
<gene>
    <name evidence="1" type="ORF">DY000_02039781</name>
</gene>
<keyword evidence="2" id="KW-1185">Reference proteome</keyword>
<sequence length="196" mass="21957">MFRSGDRGWNPEVSVIGPGGCMRIQGFSLRSGDRIGALGFYPFFQNRIRPLRPCWNPEVWIRRSLGWNPEEVTNMLRGCWCGCYDPSARLMLLSTSGEAGFRLLHVLFTLVLWGPRCALGCTGVLGSFDSKLRLAHTHSCFMSHTRYDSLWACHCGHATFCKGWPGSEVSGDLIQLVCPFKYNDFPSAFIVGTILL</sequence>
<organism evidence="1 2">
    <name type="scientific">Brassica cretica</name>
    <name type="common">Mustard</name>
    <dbReference type="NCBI Taxonomy" id="69181"/>
    <lineage>
        <taxon>Eukaryota</taxon>
        <taxon>Viridiplantae</taxon>
        <taxon>Streptophyta</taxon>
        <taxon>Embryophyta</taxon>
        <taxon>Tracheophyta</taxon>
        <taxon>Spermatophyta</taxon>
        <taxon>Magnoliopsida</taxon>
        <taxon>eudicotyledons</taxon>
        <taxon>Gunneridae</taxon>
        <taxon>Pentapetalae</taxon>
        <taxon>rosids</taxon>
        <taxon>malvids</taxon>
        <taxon>Brassicales</taxon>
        <taxon>Brassicaceae</taxon>
        <taxon>Brassiceae</taxon>
        <taxon>Brassica</taxon>
    </lineage>
</organism>
<dbReference type="EMBL" id="QGKV02001507">
    <property type="protein sequence ID" value="KAF3532740.1"/>
    <property type="molecule type" value="Genomic_DNA"/>
</dbReference>